<accession>A0ABW4ZW78</accession>
<evidence type="ECO:0000313" key="2">
    <source>
        <dbReference type="EMBL" id="MFD2170152.1"/>
    </source>
</evidence>
<evidence type="ECO:0000256" key="1">
    <source>
        <dbReference type="SAM" id="MobiDB-lite"/>
    </source>
</evidence>
<dbReference type="InterPro" id="IPR030910">
    <property type="entry name" value="SLAP_dom"/>
</dbReference>
<gene>
    <name evidence="2" type="ORF">ACFSOY_09100</name>
</gene>
<proteinExistence type="predicted"/>
<feature type="region of interest" description="Disordered" evidence="1">
    <location>
        <begin position="1"/>
        <end position="34"/>
    </location>
</feature>
<dbReference type="RefSeq" id="WP_386045856.1">
    <property type="nucleotide sequence ID" value="NZ_JBHUIO010000005.1"/>
</dbReference>
<protein>
    <submittedName>
        <fullName evidence="2">SLAP domain-containing protein</fullName>
    </submittedName>
</protein>
<dbReference type="EMBL" id="JBHUIO010000005">
    <property type="protein sequence ID" value="MFD2170152.1"/>
    <property type="molecule type" value="Genomic_DNA"/>
</dbReference>
<reference evidence="3" key="1">
    <citation type="journal article" date="2019" name="Int. J. Syst. Evol. Microbiol.">
        <title>The Global Catalogue of Microorganisms (GCM) 10K type strain sequencing project: providing services to taxonomists for standard genome sequencing and annotation.</title>
        <authorList>
            <consortium name="The Broad Institute Genomics Platform"/>
            <consortium name="The Broad Institute Genome Sequencing Center for Infectious Disease"/>
            <person name="Wu L."/>
            <person name="Ma J."/>
        </authorList>
    </citation>
    <scope>NUCLEOTIDE SEQUENCE [LARGE SCALE GENOMIC DNA]</scope>
    <source>
        <strain evidence="3">CGMCC 1.13574</strain>
    </source>
</reference>
<sequence length="169" mass="19045">MDQKKESIFTRMFGGSKPVQDELEPEVDESSIPTTGTVLPHTVLRFTPAQEARYSEQEKIDLQSKLNTLPPLSIGEINFVPIDAGTIQGGYFVKVFIRHGRDLMEEFTMEGVPLSLIDATGDKVAHGVFRLQDFGTLQFGESRFWTFAWRPQQVLKQNADLSAYTVAFE</sequence>
<organism evidence="2 3">
    <name type="scientific">Tumebacillus lipolyticus</name>
    <dbReference type="NCBI Taxonomy" id="1280370"/>
    <lineage>
        <taxon>Bacteria</taxon>
        <taxon>Bacillati</taxon>
        <taxon>Bacillota</taxon>
        <taxon>Bacilli</taxon>
        <taxon>Bacillales</taxon>
        <taxon>Alicyclobacillaceae</taxon>
        <taxon>Tumebacillus</taxon>
    </lineage>
</organism>
<name>A0ABW4ZW78_9BACL</name>
<keyword evidence="3" id="KW-1185">Reference proteome</keyword>
<evidence type="ECO:0000313" key="3">
    <source>
        <dbReference type="Proteomes" id="UP001597343"/>
    </source>
</evidence>
<comment type="caution">
    <text evidence="2">The sequence shown here is derived from an EMBL/GenBank/DDBJ whole genome shotgun (WGS) entry which is preliminary data.</text>
</comment>
<dbReference type="NCBIfam" id="TIGR04398">
    <property type="entry name" value="SLAP_DUP"/>
    <property type="match status" value="1"/>
</dbReference>
<dbReference type="Proteomes" id="UP001597343">
    <property type="component" value="Unassembled WGS sequence"/>
</dbReference>